<proteinExistence type="inferred from homology"/>
<accession>A0ABD3CQ58</accession>
<evidence type="ECO:0000313" key="6">
    <source>
        <dbReference type="Proteomes" id="UP001632038"/>
    </source>
</evidence>
<comment type="caution">
    <text evidence="5">The sequence shown here is derived from an EMBL/GenBank/DDBJ whole genome shotgun (WGS) entry which is preliminary data.</text>
</comment>
<evidence type="ECO:0000256" key="2">
    <source>
        <dbReference type="ARBA" id="ARBA00023016"/>
    </source>
</evidence>
<name>A0ABD3CQ58_9LAMI</name>
<evidence type="ECO:0000259" key="4">
    <source>
        <dbReference type="PROSITE" id="PS01031"/>
    </source>
</evidence>
<dbReference type="PANTHER" id="PTHR46991:SF11">
    <property type="entry name" value="SMALL HEAT SHOCK PROTEIN HSPF"/>
    <property type="match status" value="1"/>
</dbReference>
<dbReference type="SUPFAM" id="SSF49764">
    <property type="entry name" value="HSP20-like chaperones"/>
    <property type="match status" value="1"/>
</dbReference>
<dbReference type="InterPro" id="IPR008978">
    <property type="entry name" value="HSP20-like_chaperone"/>
</dbReference>
<dbReference type="InterPro" id="IPR044656">
    <property type="entry name" value="HSP14.7/HSP23.5/HSP23.6-like"/>
</dbReference>
<dbReference type="PANTHER" id="PTHR46991">
    <property type="entry name" value="23.5 KDA HEAT SHOCK PROTEIN, MITOCHONDRIAL"/>
    <property type="match status" value="1"/>
</dbReference>
<organism evidence="5 6">
    <name type="scientific">Castilleja foliolosa</name>
    <dbReference type="NCBI Taxonomy" id="1961234"/>
    <lineage>
        <taxon>Eukaryota</taxon>
        <taxon>Viridiplantae</taxon>
        <taxon>Streptophyta</taxon>
        <taxon>Embryophyta</taxon>
        <taxon>Tracheophyta</taxon>
        <taxon>Spermatophyta</taxon>
        <taxon>Magnoliopsida</taxon>
        <taxon>eudicotyledons</taxon>
        <taxon>Gunneridae</taxon>
        <taxon>Pentapetalae</taxon>
        <taxon>asterids</taxon>
        <taxon>lamiids</taxon>
        <taxon>Lamiales</taxon>
        <taxon>Orobanchaceae</taxon>
        <taxon>Pedicularideae</taxon>
        <taxon>Castillejinae</taxon>
        <taxon>Castilleja</taxon>
    </lineage>
</organism>
<dbReference type="PROSITE" id="PS01031">
    <property type="entry name" value="SHSP"/>
    <property type="match status" value="1"/>
</dbReference>
<keyword evidence="2" id="KW-0346">Stress response</keyword>
<protein>
    <recommendedName>
        <fullName evidence="4">SHSP domain-containing protein</fullName>
    </recommendedName>
</protein>
<dbReference type="Proteomes" id="UP001632038">
    <property type="component" value="Unassembled WGS sequence"/>
</dbReference>
<dbReference type="AlphaFoldDB" id="A0ABD3CQ58"/>
<reference evidence="6" key="1">
    <citation type="journal article" date="2024" name="IScience">
        <title>Strigolactones Initiate the Formation of Haustorium-like Structures in Castilleja.</title>
        <authorList>
            <person name="Buerger M."/>
            <person name="Peterson D."/>
            <person name="Chory J."/>
        </authorList>
    </citation>
    <scope>NUCLEOTIDE SEQUENCE [LARGE SCALE GENOMIC DNA]</scope>
</reference>
<evidence type="ECO:0000256" key="3">
    <source>
        <dbReference type="PROSITE-ProRule" id="PRU00285"/>
    </source>
</evidence>
<evidence type="ECO:0000256" key="1">
    <source>
        <dbReference type="ARBA" id="ARBA00022946"/>
    </source>
</evidence>
<sequence length="138" mass="15658">MAFPIKRVLLSGLVVLSIPVALPAALRYFRTPPRFSEDEFFVDHGLAQKTGHEYKARSSADGFHLRLYMAGVGQEDAKVYFEGGDLVAEGLKKTDFEDEDDILMRYRVNSPPDELFDLNETKFDIKNGLMKVFVPRRG</sequence>
<keyword evidence="1" id="KW-0809">Transit peptide</keyword>
<keyword evidence="6" id="KW-1185">Reference proteome</keyword>
<evidence type="ECO:0000313" key="5">
    <source>
        <dbReference type="EMBL" id="KAL3631679.1"/>
    </source>
</evidence>
<gene>
    <name evidence="5" type="ORF">CASFOL_024663</name>
</gene>
<feature type="domain" description="SHSP" evidence="4">
    <location>
        <begin position="45"/>
        <end position="138"/>
    </location>
</feature>
<comment type="similarity">
    <text evidence="3">Belongs to the small heat shock protein (HSP20) family.</text>
</comment>
<dbReference type="EMBL" id="JAVIJP010000032">
    <property type="protein sequence ID" value="KAL3631679.1"/>
    <property type="molecule type" value="Genomic_DNA"/>
</dbReference>
<dbReference type="InterPro" id="IPR002068">
    <property type="entry name" value="A-crystallin/Hsp20_dom"/>
</dbReference>